<dbReference type="EMBL" id="SJOL01003575">
    <property type="protein sequence ID" value="TGZ72565.1"/>
    <property type="molecule type" value="Genomic_DNA"/>
</dbReference>
<accession>A0A4S2M861</accession>
<organism evidence="1 2">
    <name type="scientific">Opisthorchis felineus</name>
    <dbReference type="NCBI Taxonomy" id="147828"/>
    <lineage>
        <taxon>Eukaryota</taxon>
        <taxon>Metazoa</taxon>
        <taxon>Spiralia</taxon>
        <taxon>Lophotrochozoa</taxon>
        <taxon>Platyhelminthes</taxon>
        <taxon>Trematoda</taxon>
        <taxon>Digenea</taxon>
        <taxon>Opisthorchiida</taxon>
        <taxon>Opisthorchiata</taxon>
        <taxon>Opisthorchiidae</taxon>
        <taxon>Opisthorchis</taxon>
    </lineage>
</organism>
<gene>
    <name evidence="1" type="ORF">CRM22_002022</name>
</gene>
<dbReference type="OrthoDB" id="10645830at2759"/>
<dbReference type="AlphaFoldDB" id="A0A4S2M861"/>
<name>A0A4S2M861_OPIFE</name>
<sequence length="259" mass="30786">MEHKLKGQLDHQGVPTQCMGQVSSKEVRTRHNLNPRECSKEICTQHKSKPQVCNKILPTQHNLNLRECIREIYTRAHPMPHKACLTHHKSQRRVCNKTLLTQYNLNPRECSRDLCTHHNLKPRLCSRQANTQSYLMLRKQCLTQRKVKHRECNKDVYQFSHRRHREVPMRRIIHRQECLNSVHIQLRLNLLECKHMLPTRHILQHWSNFWLDKPQRPTAPGGALLRKVRTPNNMLAHNQSTLATARFHVVRQRSIITER</sequence>
<reference evidence="1 2" key="1">
    <citation type="journal article" date="2019" name="BMC Genomics">
        <title>New insights from Opisthorchis felineus genome: update on genomics of the epidemiologically important liver flukes.</title>
        <authorList>
            <person name="Ershov N.I."/>
            <person name="Mordvinov V.A."/>
            <person name="Prokhortchouk E.B."/>
            <person name="Pakharukova M.Y."/>
            <person name="Gunbin K.V."/>
            <person name="Ustyantsev K."/>
            <person name="Genaev M.A."/>
            <person name="Blinov A.G."/>
            <person name="Mazur A."/>
            <person name="Boulygina E."/>
            <person name="Tsygankova S."/>
            <person name="Khrameeva E."/>
            <person name="Chekanov N."/>
            <person name="Fan G."/>
            <person name="Xiao A."/>
            <person name="Zhang H."/>
            <person name="Xu X."/>
            <person name="Yang H."/>
            <person name="Solovyev V."/>
            <person name="Lee S.M."/>
            <person name="Liu X."/>
            <person name="Afonnikov D.A."/>
            <person name="Skryabin K.G."/>
        </authorList>
    </citation>
    <scope>NUCLEOTIDE SEQUENCE [LARGE SCALE GENOMIC DNA]</scope>
    <source>
        <strain evidence="1">AK-0245</strain>
        <tissue evidence="1">Whole organism</tissue>
    </source>
</reference>
<proteinExistence type="predicted"/>
<protein>
    <submittedName>
        <fullName evidence="1">Uncharacterized protein</fullName>
    </submittedName>
</protein>
<dbReference type="Proteomes" id="UP000308267">
    <property type="component" value="Unassembled WGS sequence"/>
</dbReference>
<evidence type="ECO:0000313" key="2">
    <source>
        <dbReference type="Proteomes" id="UP000308267"/>
    </source>
</evidence>
<evidence type="ECO:0000313" key="1">
    <source>
        <dbReference type="EMBL" id="TGZ72565.1"/>
    </source>
</evidence>
<keyword evidence="2" id="KW-1185">Reference proteome</keyword>
<comment type="caution">
    <text evidence="1">The sequence shown here is derived from an EMBL/GenBank/DDBJ whole genome shotgun (WGS) entry which is preliminary data.</text>
</comment>